<dbReference type="EMBL" id="JACIBY010000006">
    <property type="protein sequence ID" value="MBB3839406.1"/>
    <property type="molecule type" value="Genomic_DNA"/>
</dbReference>
<feature type="domain" description="Bacillithiol biosynthesis BshC N-terminal Rossmann-like" evidence="3">
    <location>
        <begin position="1"/>
        <end position="358"/>
    </location>
</feature>
<gene>
    <name evidence="2" type="primary">bshC</name>
    <name evidence="5" type="ORF">FHS57_003412</name>
</gene>
<dbReference type="Pfam" id="PF24850">
    <property type="entry name" value="CC_BshC"/>
    <property type="match status" value="1"/>
</dbReference>
<dbReference type="InterPro" id="IPR011199">
    <property type="entry name" value="Bacillithiol_biosynth_BshC"/>
</dbReference>
<proteinExistence type="inferred from homology"/>
<accession>A0A7W5ZLY9</accession>
<evidence type="ECO:0000313" key="5">
    <source>
        <dbReference type="EMBL" id="MBB3839406.1"/>
    </source>
</evidence>
<dbReference type="Pfam" id="PF10079">
    <property type="entry name" value="Rossmann-like_BshC"/>
    <property type="match status" value="1"/>
</dbReference>
<organism evidence="5 6">
    <name type="scientific">Runella defluvii</name>
    <dbReference type="NCBI Taxonomy" id="370973"/>
    <lineage>
        <taxon>Bacteria</taxon>
        <taxon>Pseudomonadati</taxon>
        <taxon>Bacteroidota</taxon>
        <taxon>Cytophagia</taxon>
        <taxon>Cytophagales</taxon>
        <taxon>Spirosomataceae</taxon>
        <taxon>Runella</taxon>
    </lineage>
</organism>
<dbReference type="GO" id="GO:0016874">
    <property type="term" value="F:ligase activity"/>
    <property type="evidence" value="ECO:0007669"/>
    <property type="project" value="UniProtKB-UniRule"/>
</dbReference>
<sequence length="518" mass="59556">MHCQPLPLASTGAFPPLFLDYISQKDQLQPFYGLFPVLENFEKQLQQKSAFSPQHRQVLVQSLERQYAHLSQKPDFSSLLNENTFTVTTGHQLNIFTGPLYVIYKIVTTINLARQLKAAYPKYDFVPVYWMATEDHDFDEISYFNLFGKKYTWQTQQKGAVGRMNPRELGEALKILPERLPIFEKAYLRHDNLADAVRCYMNDLFGKDGLVCVDGDDAALKRLFLPVIEDELKNSKAFDLVKNTTEAIESLGYHTQISPREINFFYLADGLRERIVKEGDEYKALNSDISFSETEILALANEHPEQFSPNVVLRPLYQEIILPNLAYIGGPSEVPYWMQLKGVFDHYQVPFPLLLPRNFALYVNAASQKRAEKLGVTVENLFWDDVRLRKSFVEKTSTVSLELAQEKKAIEEVFNDILHKALAIDKTLEGAVNAEKVKMLNTLENLEKRLQKAEERNHETEVNQLLGLKAKLFPSGGLQERSENFLNFYLNDSTFIEKLLAHFNPLDFCFNILTEEGE</sequence>
<comment type="similarity">
    <text evidence="2">Belongs to the BshC family.</text>
</comment>
<feature type="coiled-coil region" evidence="2">
    <location>
        <begin position="436"/>
        <end position="463"/>
    </location>
</feature>
<feature type="domain" description="Bacillithiol biosynthesis BshC C-terminal coiled-coil" evidence="4">
    <location>
        <begin position="360"/>
        <end position="514"/>
    </location>
</feature>
<reference evidence="5 6" key="1">
    <citation type="submission" date="2020-08" db="EMBL/GenBank/DDBJ databases">
        <title>Genomic Encyclopedia of Type Strains, Phase IV (KMG-IV): sequencing the most valuable type-strain genomes for metagenomic binning, comparative biology and taxonomic classification.</title>
        <authorList>
            <person name="Goeker M."/>
        </authorList>
    </citation>
    <scope>NUCLEOTIDE SEQUENCE [LARGE SCALE GENOMIC DNA]</scope>
    <source>
        <strain evidence="5 6">DSM 17976</strain>
    </source>
</reference>
<dbReference type="NCBIfam" id="TIGR03998">
    <property type="entry name" value="thiol_BshC"/>
    <property type="match status" value="1"/>
</dbReference>
<evidence type="ECO:0000256" key="2">
    <source>
        <dbReference type="HAMAP-Rule" id="MF_01867"/>
    </source>
</evidence>
<keyword evidence="1 2" id="KW-0436">Ligase</keyword>
<name>A0A7W5ZLY9_9BACT</name>
<protein>
    <recommendedName>
        <fullName evidence="2">Putative cysteine ligase BshC</fullName>
        <ecNumber evidence="2">6.-.-.-</ecNumber>
    </recommendedName>
</protein>
<keyword evidence="6" id="KW-1185">Reference proteome</keyword>
<dbReference type="RefSeq" id="WP_183975628.1">
    <property type="nucleotide sequence ID" value="NZ_JACIBY010000006.1"/>
</dbReference>
<dbReference type="EC" id="6.-.-.-" evidence="2"/>
<evidence type="ECO:0000259" key="4">
    <source>
        <dbReference type="Pfam" id="PF24850"/>
    </source>
</evidence>
<dbReference type="PIRSF" id="PIRSF012535">
    <property type="entry name" value="UCP012535"/>
    <property type="match status" value="1"/>
</dbReference>
<evidence type="ECO:0000259" key="3">
    <source>
        <dbReference type="Pfam" id="PF10079"/>
    </source>
</evidence>
<dbReference type="AlphaFoldDB" id="A0A7W5ZLY9"/>
<dbReference type="InterPro" id="IPR055399">
    <property type="entry name" value="CC_BshC"/>
</dbReference>
<comment type="caution">
    <text evidence="5">The sequence shown here is derived from an EMBL/GenBank/DDBJ whole genome shotgun (WGS) entry which is preliminary data.</text>
</comment>
<evidence type="ECO:0000313" key="6">
    <source>
        <dbReference type="Proteomes" id="UP000541352"/>
    </source>
</evidence>
<dbReference type="Proteomes" id="UP000541352">
    <property type="component" value="Unassembled WGS sequence"/>
</dbReference>
<keyword evidence="2" id="KW-0175">Coiled coil</keyword>
<evidence type="ECO:0000256" key="1">
    <source>
        <dbReference type="ARBA" id="ARBA00022598"/>
    </source>
</evidence>
<dbReference type="InterPro" id="IPR055398">
    <property type="entry name" value="Rossmann-like_BshC"/>
</dbReference>
<dbReference type="HAMAP" id="MF_01867">
    <property type="entry name" value="BshC"/>
    <property type="match status" value="1"/>
</dbReference>